<dbReference type="InterPro" id="IPR013560">
    <property type="entry name" value="DUF1722"/>
</dbReference>
<proteinExistence type="predicted"/>
<reference evidence="2 3" key="1">
    <citation type="journal article" date="2022" name="Int. J. Syst. Evol. Microbiol.">
        <title>Apilactobacillus apisilvae sp. nov., Nicolia spurrieriana gen. nov. sp. nov., Bombilactobacillus folatiphilus sp. nov. and Bombilactobacillus thymidiniphilus sp. nov., four new lactic acid bacterial isolates from stingless bees Tetragonula carbonaria and Austroplebeia australis.</title>
        <authorList>
            <person name="Oliphant S.A."/>
            <person name="Watson-Haigh N.S."/>
            <person name="Sumby K.M."/>
            <person name="Gardner J."/>
            <person name="Groom S."/>
            <person name="Jiranek V."/>
        </authorList>
    </citation>
    <scope>NUCLEOTIDE SEQUENCE [LARGE SCALE GENOMIC DNA]</scope>
    <source>
        <strain evidence="2 3">SG5_A10</strain>
    </source>
</reference>
<keyword evidence="3" id="KW-1185">Reference proteome</keyword>
<evidence type="ECO:0000313" key="3">
    <source>
        <dbReference type="Proteomes" id="UP000831859"/>
    </source>
</evidence>
<organism evidence="2 3">
    <name type="scientific">Apilactobacillus apisilvae</name>
    <dbReference type="NCBI Taxonomy" id="2923364"/>
    <lineage>
        <taxon>Bacteria</taxon>
        <taxon>Bacillati</taxon>
        <taxon>Bacillota</taxon>
        <taxon>Bacilli</taxon>
        <taxon>Lactobacillales</taxon>
        <taxon>Lactobacillaceae</taxon>
        <taxon>Apilactobacillus</taxon>
    </lineage>
</organism>
<name>A0ABY4PH35_9LACO</name>
<accession>A0ABY4PH35</accession>
<dbReference type="Proteomes" id="UP000831859">
    <property type="component" value="Chromosome"/>
</dbReference>
<dbReference type="RefSeq" id="WP_249510902.1">
    <property type="nucleotide sequence ID" value="NZ_CP093362.1"/>
</dbReference>
<dbReference type="EMBL" id="CP093362">
    <property type="protein sequence ID" value="UQS84922.1"/>
    <property type="molecule type" value="Genomic_DNA"/>
</dbReference>
<evidence type="ECO:0000313" key="2">
    <source>
        <dbReference type="EMBL" id="UQS84922.1"/>
    </source>
</evidence>
<sequence length="124" mass="14873">MSWQSDWAYNKYWVMARSQQAYNEIRNLAKNNQWTKEKEHKYEQIVIDLENITPTRATLVTAYQHVWGYFKKIANDDEKKTYLKYLDALSPKSDQLGPFLADLTDKYEVKYLQKSRIILEIKKS</sequence>
<evidence type="ECO:0000259" key="1">
    <source>
        <dbReference type="Pfam" id="PF08349"/>
    </source>
</evidence>
<protein>
    <submittedName>
        <fullName evidence="2">YbgA family protein</fullName>
    </submittedName>
</protein>
<dbReference type="Pfam" id="PF08349">
    <property type="entry name" value="DUF1722"/>
    <property type="match status" value="1"/>
</dbReference>
<gene>
    <name evidence="2" type="ORF">MOO46_06675</name>
</gene>
<feature type="domain" description="DUF1722" evidence="1">
    <location>
        <begin position="11"/>
        <end position="117"/>
    </location>
</feature>